<dbReference type="SMART" id="SM00544">
    <property type="entry name" value="MA3"/>
    <property type="match status" value="2"/>
</dbReference>
<dbReference type="PROSITE" id="PS51366">
    <property type="entry name" value="MI"/>
    <property type="match status" value="2"/>
</dbReference>
<dbReference type="KEGG" id="lak:106151948"/>
<feature type="compositionally biased region" description="Gly residues" evidence="7">
    <location>
        <begin position="71"/>
        <end position="88"/>
    </location>
</feature>
<keyword evidence="4" id="KW-0963">Cytoplasm</keyword>
<accession>A0A1S3H4B6</accession>
<dbReference type="FunFam" id="1.25.40.180:FF:000009">
    <property type="entry name" value="programmed cell death protein 4"/>
    <property type="match status" value="1"/>
</dbReference>
<reference evidence="10 11" key="1">
    <citation type="submission" date="2025-04" db="UniProtKB">
        <authorList>
            <consortium name="RefSeq"/>
        </authorList>
    </citation>
    <scope>IDENTIFICATION</scope>
    <source>
        <tissue evidence="10 11">Gonads</tissue>
    </source>
</reference>
<dbReference type="GeneID" id="106151948"/>
<feature type="domain" description="MI" evidence="8">
    <location>
        <begin position="292"/>
        <end position="415"/>
    </location>
</feature>
<dbReference type="InterPro" id="IPR039778">
    <property type="entry name" value="PDCD4"/>
</dbReference>
<evidence type="ECO:0000313" key="11">
    <source>
        <dbReference type="RefSeq" id="XP_013381029.1"/>
    </source>
</evidence>
<comment type="subcellular location">
    <subcellularLocation>
        <location evidence="1">Cytoplasm</location>
    </subcellularLocation>
</comment>
<name>A0A1S3H4B6_LINAN</name>
<feature type="compositionally biased region" description="Basic and acidic residues" evidence="7">
    <location>
        <begin position="421"/>
        <end position="437"/>
    </location>
</feature>
<dbReference type="InterPro" id="IPR003891">
    <property type="entry name" value="Initiation_fac_eIF4g_MI"/>
</dbReference>
<keyword evidence="5" id="KW-0677">Repeat</keyword>
<protein>
    <recommendedName>
        <fullName evidence="3">Programmed cell death protein 4</fullName>
    </recommendedName>
</protein>
<evidence type="ECO:0000256" key="1">
    <source>
        <dbReference type="ARBA" id="ARBA00004496"/>
    </source>
</evidence>
<keyword evidence="6" id="KW-0539">Nucleus</keyword>
<dbReference type="InterPro" id="IPR016024">
    <property type="entry name" value="ARM-type_fold"/>
</dbReference>
<proteinExistence type="inferred from homology"/>
<dbReference type="FunFam" id="1.25.40.180:FF:000008">
    <property type="entry name" value="Programmed cell death protein 4"/>
    <property type="match status" value="1"/>
</dbReference>
<feature type="region of interest" description="Disordered" evidence="7">
    <location>
        <begin position="1"/>
        <end position="88"/>
    </location>
</feature>
<dbReference type="Proteomes" id="UP000085678">
    <property type="component" value="Unplaced"/>
</dbReference>
<organism evidence="9 10">
    <name type="scientific">Lingula anatina</name>
    <name type="common">Brachiopod</name>
    <name type="synonym">Lingula unguis</name>
    <dbReference type="NCBI Taxonomy" id="7574"/>
    <lineage>
        <taxon>Eukaryota</taxon>
        <taxon>Metazoa</taxon>
        <taxon>Spiralia</taxon>
        <taxon>Lophotrochozoa</taxon>
        <taxon>Brachiopoda</taxon>
        <taxon>Linguliformea</taxon>
        <taxon>Lingulata</taxon>
        <taxon>Lingulida</taxon>
        <taxon>Linguloidea</taxon>
        <taxon>Lingulidae</taxon>
        <taxon>Lingula</taxon>
    </lineage>
</organism>
<dbReference type="GO" id="GO:0045892">
    <property type="term" value="P:negative regulation of DNA-templated transcription"/>
    <property type="evidence" value="ECO:0007669"/>
    <property type="project" value="InterPro"/>
</dbReference>
<dbReference type="GO" id="GO:0005829">
    <property type="term" value="C:cytosol"/>
    <property type="evidence" value="ECO:0007669"/>
    <property type="project" value="TreeGrafter"/>
</dbReference>
<gene>
    <name evidence="10" type="primary">LOC106151948</name>
    <name evidence="11" type="synonym">LOC106152085</name>
</gene>
<sequence length="437" mass="48333">MEQPMENGEVENGNVLFSKDSMENDVPKEDRVIRKAKRLTKLSPRKDDPPVVNGNLPPVSVKNMRKSRMGLGRGLPKKGGAGGKGTWGAPGSELYETSETQDAHDPNYDSEKEEDIVVETVKPPIQENDLVQVVEPILKEYLECGDTEDVLSSLQEMNLGENAHKLPEMAVSLALDRKAHHRELTSILISDLYGNILSQDDVAKGFDQLLAGLTDLSLDAPDAPNVIGQFIARAVADDCLPPKYVASYKGKVDCPHARTALDKADVLLSMKHGIVRLDNVWGMGGGNRPVKYLIKKMVLLLKEYLSSGDIAEATRCLKELEVPHFNHELVYEATVMVIEDSSERAADMMVKLLKSLYETNIISIDQMKMGFKRIFENIADISIDVPSAYNLLDRFGTKLHAAGALPTSTYNEMPNRGRKRFVSEGDGGRIKEDPPLH</sequence>
<dbReference type="PANTHER" id="PTHR12626:SF0">
    <property type="entry name" value="PROGRAMMED CELL DEATH PROTEIN 4"/>
    <property type="match status" value="1"/>
</dbReference>
<evidence type="ECO:0000256" key="4">
    <source>
        <dbReference type="ARBA" id="ARBA00022490"/>
    </source>
</evidence>
<evidence type="ECO:0000259" key="8">
    <source>
        <dbReference type="PROSITE" id="PS51366"/>
    </source>
</evidence>
<keyword evidence="9" id="KW-1185">Reference proteome</keyword>
<dbReference type="RefSeq" id="XP_013381029.1">
    <property type="nucleotide sequence ID" value="XM_013525575.1"/>
</dbReference>
<feature type="domain" description="MI" evidence="8">
    <location>
        <begin position="129"/>
        <end position="250"/>
    </location>
</feature>
<dbReference type="AlphaFoldDB" id="A0A1S3H4B6"/>
<dbReference type="OMA" id="NQDDCEF"/>
<evidence type="ECO:0000256" key="7">
    <source>
        <dbReference type="SAM" id="MobiDB-lite"/>
    </source>
</evidence>
<evidence type="ECO:0000256" key="3">
    <source>
        <dbReference type="ARBA" id="ARBA00014414"/>
    </source>
</evidence>
<dbReference type="OrthoDB" id="414546at2759"/>
<dbReference type="SUPFAM" id="SSF48371">
    <property type="entry name" value="ARM repeat"/>
    <property type="match status" value="2"/>
</dbReference>
<comment type="similarity">
    <text evidence="2">Belongs to the PDCD4 family.</text>
</comment>
<dbReference type="GeneID" id="106152085"/>
<feature type="compositionally biased region" description="Basic and acidic residues" evidence="7">
    <location>
        <begin position="20"/>
        <end position="33"/>
    </location>
</feature>
<dbReference type="RefSeq" id="XP_013380848.1">
    <property type="nucleotide sequence ID" value="XM_013525394.1"/>
</dbReference>
<dbReference type="PANTHER" id="PTHR12626">
    <property type="entry name" value="PROGRAMMED CELL DEATH 4"/>
    <property type="match status" value="1"/>
</dbReference>
<dbReference type="STRING" id="7574.A0A1S3H4B6"/>
<dbReference type="GO" id="GO:0005634">
    <property type="term" value="C:nucleus"/>
    <property type="evidence" value="ECO:0007669"/>
    <property type="project" value="TreeGrafter"/>
</dbReference>
<evidence type="ECO:0000313" key="10">
    <source>
        <dbReference type="RefSeq" id="XP_013380848.1"/>
    </source>
</evidence>
<dbReference type="Pfam" id="PF02847">
    <property type="entry name" value="MA3"/>
    <property type="match status" value="2"/>
</dbReference>
<evidence type="ECO:0000256" key="2">
    <source>
        <dbReference type="ARBA" id="ARBA00005497"/>
    </source>
</evidence>
<evidence type="ECO:0000313" key="9">
    <source>
        <dbReference type="Proteomes" id="UP000085678"/>
    </source>
</evidence>
<evidence type="ECO:0000256" key="6">
    <source>
        <dbReference type="ARBA" id="ARBA00023242"/>
    </source>
</evidence>
<feature type="region of interest" description="Disordered" evidence="7">
    <location>
        <begin position="413"/>
        <end position="437"/>
    </location>
</feature>
<dbReference type="KEGG" id="lak:106152085"/>
<dbReference type="Gene3D" id="1.25.40.180">
    <property type="match status" value="2"/>
</dbReference>
<evidence type="ECO:0000256" key="5">
    <source>
        <dbReference type="ARBA" id="ARBA00022737"/>
    </source>
</evidence>